<dbReference type="AlphaFoldDB" id="A0A2G6KFQ3"/>
<feature type="transmembrane region" description="Helical" evidence="1">
    <location>
        <begin position="242"/>
        <end position="266"/>
    </location>
</feature>
<gene>
    <name evidence="2" type="ORF">CSA56_07605</name>
</gene>
<feature type="transmembrane region" description="Helical" evidence="1">
    <location>
        <begin position="217"/>
        <end position="236"/>
    </location>
</feature>
<protein>
    <recommendedName>
        <fullName evidence="4">DUF2232 domain-containing protein</fullName>
    </recommendedName>
</protein>
<organism evidence="2 3">
    <name type="scientific">candidate division KSB3 bacterium</name>
    <dbReference type="NCBI Taxonomy" id="2044937"/>
    <lineage>
        <taxon>Bacteria</taxon>
        <taxon>candidate division KSB3</taxon>
    </lineage>
</organism>
<keyword evidence="1" id="KW-1133">Transmembrane helix</keyword>
<reference evidence="2 3" key="1">
    <citation type="submission" date="2017-10" db="EMBL/GenBank/DDBJ databases">
        <title>Novel microbial diversity and functional potential in the marine mammal oral microbiome.</title>
        <authorList>
            <person name="Dudek N.K."/>
            <person name="Sun C.L."/>
            <person name="Burstein D."/>
            <person name="Kantor R.S."/>
            <person name="Aliaga Goltsman D.S."/>
            <person name="Bik E.M."/>
            <person name="Thomas B.C."/>
            <person name="Banfield J.F."/>
            <person name="Relman D.A."/>
        </authorList>
    </citation>
    <scope>NUCLEOTIDE SEQUENCE [LARGE SCALE GENOMIC DNA]</scope>
    <source>
        <strain evidence="2">DOLJORAL78_47_16</strain>
    </source>
</reference>
<keyword evidence="1" id="KW-0812">Transmembrane</keyword>
<sequence length="337" mass="38101">MDRKNDVAEKQPPVAGFRLVSIGIAVAMIVVAFHLMQQAGMMAFVQLFLHVPAVFVSLRYSSFWAGVVTIVASTAVIAVWTGFEAGVLFFLGTGVIALILMGCFLRKYSATATISWLVVYYVLFGVLVLYFQENMSFEVYTQQVMTILEEQFANIYQNQQLPWQQFEHEFQGFIRVASITFPLITTVVFAAIMYIVTRTMLRIQKISLPPLACFQDWHLSEYLVWVVILGGGLYHLEYTRLIGINVLLGLVFLYYVQGCAVITFFLKQKRIGRFFHVVAYILLFLQVPYIFVGLGLLLTGYAKGSVYFSLPAIVVVAGIGLANVWVDFRKRIRLANL</sequence>
<evidence type="ECO:0000313" key="3">
    <source>
        <dbReference type="Proteomes" id="UP000230821"/>
    </source>
</evidence>
<comment type="caution">
    <text evidence="2">The sequence shown here is derived from an EMBL/GenBank/DDBJ whole genome shotgun (WGS) entry which is preliminary data.</text>
</comment>
<feature type="transmembrane region" description="Helical" evidence="1">
    <location>
        <begin position="12"/>
        <end position="33"/>
    </location>
</feature>
<evidence type="ECO:0000313" key="2">
    <source>
        <dbReference type="EMBL" id="PIE34504.1"/>
    </source>
</evidence>
<dbReference type="PANTHER" id="PTHR41324">
    <property type="entry name" value="MEMBRANE PROTEIN-RELATED"/>
    <property type="match status" value="1"/>
</dbReference>
<dbReference type="Pfam" id="PF09991">
    <property type="entry name" value="DUF2232"/>
    <property type="match status" value="1"/>
</dbReference>
<evidence type="ECO:0000256" key="1">
    <source>
        <dbReference type="SAM" id="Phobius"/>
    </source>
</evidence>
<name>A0A2G6KFQ3_9BACT</name>
<accession>A0A2G6KFQ3</accession>
<feature type="transmembrane region" description="Helical" evidence="1">
    <location>
        <begin position="112"/>
        <end position="131"/>
    </location>
</feature>
<feature type="transmembrane region" description="Helical" evidence="1">
    <location>
        <begin position="87"/>
        <end position="105"/>
    </location>
</feature>
<proteinExistence type="predicted"/>
<feature type="transmembrane region" description="Helical" evidence="1">
    <location>
        <begin position="173"/>
        <end position="196"/>
    </location>
</feature>
<dbReference type="EMBL" id="PDSK01000087">
    <property type="protein sequence ID" value="PIE34504.1"/>
    <property type="molecule type" value="Genomic_DNA"/>
</dbReference>
<dbReference type="InterPro" id="IPR018710">
    <property type="entry name" value="DUF2232"/>
</dbReference>
<feature type="transmembrane region" description="Helical" evidence="1">
    <location>
        <begin position="39"/>
        <end position="56"/>
    </location>
</feature>
<dbReference type="PANTHER" id="PTHR41324:SF1">
    <property type="entry name" value="DUF2232 DOMAIN-CONTAINING PROTEIN"/>
    <property type="match status" value="1"/>
</dbReference>
<evidence type="ECO:0008006" key="4">
    <source>
        <dbReference type="Google" id="ProtNLM"/>
    </source>
</evidence>
<dbReference type="Proteomes" id="UP000230821">
    <property type="component" value="Unassembled WGS sequence"/>
</dbReference>
<feature type="transmembrane region" description="Helical" evidence="1">
    <location>
        <begin position="307"/>
        <end position="326"/>
    </location>
</feature>
<feature type="transmembrane region" description="Helical" evidence="1">
    <location>
        <begin position="63"/>
        <end position="81"/>
    </location>
</feature>
<feature type="transmembrane region" description="Helical" evidence="1">
    <location>
        <begin position="278"/>
        <end position="301"/>
    </location>
</feature>
<keyword evidence="1" id="KW-0472">Membrane</keyword>